<dbReference type="AlphaFoldDB" id="A0A1I7VFI1"/>
<dbReference type="SMART" id="SM00225">
    <property type="entry name" value="BTB"/>
    <property type="match status" value="1"/>
</dbReference>
<dbReference type="PROSITE" id="PS50108">
    <property type="entry name" value="CRIB"/>
    <property type="match status" value="1"/>
</dbReference>
<dbReference type="Gene3D" id="3.30.710.10">
    <property type="entry name" value="Potassium Channel Kv1.1, Chain A"/>
    <property type="match status" value="1"/>
</dbReference>
<dbReference type="CDD" id="cd18316">
    <property type="entry name" value="BTB_POZ_KCTD-like"/>
    <property type="match status" value="1"/>
</dbReference>
<accession>A0A1I7VFI1</accession>
<keyword evidence="2" id="KW-1185">Reference proteome</keyword>
<dbReference type="WBParaSite" id="EN70_1983">
    <property type="protein sequence ID" value="EN70_1983"/>
    <property type="gene ID" value="EN70_1983"/>
</dbReference>
<gene>
    <name evidence="3" type="primary">LOAG_18968</name>
</gene>
<dbReference type="PANTHER" id="PTHR11145">
    <property type="entry name" value="BTB/POZ DOMAIN-CONTAINING ADAPTER FOR CUL3-MEDIATED RHOA DEGRADATION PROTEIN FAMILY MEMBER"/>
    <property type="match status" value="1"/>
</dbReference>
<reference evidence="3" key="2">
    <citation type="submission" date="2016-11" db="UniProtKB">
        <authorList>
            <consortium name="WormBaseParasite"/>
        </authorList>
    </citation>
    <scope>IDENTIFICATION</scope>
</reference>
<dbReference type="Proteomes" id="UP000095285">
    <property type="component" value="Unassembled WGS sequence"/>
</dbReference>
<proteinExistence type="predicted"/>
<dbReference type="Pfam" id="PF02214">
    <property type="entry name" value="BTB_2"/>
    <property type="match status" value="1"/>
</dbReference>
<protein>
    <submittedName>
        <fullName evidence="3">CRIB domain-containing protein</fullName>
    </submittedName>
</protein>
<dbReference type="STRING" id="7209.A0A1I7VFI1"/>
<name>A0A1I7VFI1_LOALO</name>
<dbReference type="PANTHER" id="PTHR11145:SF8">
    <property type="entry name" value="RE57120P"/>
    <property type="match status" value="1"/>
</dbReference>
<dbReference type="InterPro" id="IPR045068">
    <property type="entry name" value="BACURD1-3"/>
</dbReference>
<dbReference type="eggNOG" id="KOG2716">
    <property type="taxonomic scope" value="Eukaryota"/>
</dbReference>
<dbReference type="InterPro" id="IPR000210">
    <property type="entry name" value="BTB/POZ_dom"/>
</dbReference>
<feature type="domain" description="CRIB" evidence="1">
    <location>
        <begin position="184"/>
        <end position="197"/>
    </location>
</feature>
<organism evidence="2 3">
    <name type="scientific">Loa loa</name>
    <name type="common">Eye worm</name>
    <name type="synonym">Filaria loa</name>
    <dbReference type="NCBI Taxonomy" id="7209"/>
    <lineage>
        <taxon>Eukaryota</taxon>
        <taxon>Metazoa</taxon>
        <taxon>Ecdysozoa</taxon>
        <taxon>Nematoda</taxon>
        <taxon>Chromadorea</taxon>
        <taxon>Rhabditida</taxon>
        <taxon>Spirurina</taxon>
        <taxon>Spiruromorpha</taxon>
        <taxon>Filarioidea</taxon>
        <taxon>Onchocercidae</taxon>
        <taxon>Loa</taxon>
    </lineage>
</organism>
<evidence type="ECO:0000313" key="3">
    <source>
        <dbReference type="WBParaSite" id="EN70_1983"/>
    </source>
</evidence>
<dbReference type="OrthoDB" id="2414723at2759"/>
<reference evidence="2" key="1">
    <citation type="submission" date="2012-04" db="EMBL/GenBank/DDBJ databases">
        <title>The Genome Sequence of Loa loa.</title>
        <authorList>
            <consortium name="The Broad Institute Genome Sequencing Platform"/>
            <consortium name="Broad Institute Genome Sequencing Center for Infectious Disease"/>
            <person name="Nutman T.B."/>
            <person name="Fink D.L."/>
            <person name="Russ C."/>
            <person name="Young S."/>
            <person name="Zeng Q."/>
            <person name="Gargeya S."/>
            <person name="Alvarado L."/>
            <person name="Berlin A."/>
            <person name="Chapman S.B."/>
            <person name="Chen Z."/>
            <person name="Freedman E."/>
            <person name="Gellesch M."/>
            <person name="Goldberg J."/>
            <person name="Griggs A."/>
            <person name="Gujja S."/>
            <person name="Heilman E.R."/>
            <person name="Heiman D."/>
            <person name="Howarth C."/>
            <person name="Mehta T."/>
            <person name="Neiman D."/>
            <person name="Pearson M."/>
            <person name="Roberts A."/>
            <person name="Saif S."/>
            <person name="Shea T."/>
            <person name="Shenoy N."/>
            <person name="Sisk P."/>
            <person name="Stolte C."/>
            <person name="Sykes S."/>
            <person name="White J."/>
            <person name="Yandava C."/>
            <person name="Haas B."/>
            <person name="Henn M.R."/>
            <person name="Nusbaum C."/>
            <person name="Birren B."/>
        </authorList>
    </citation>
    <scope>NUCLEOTIDE SEQUENCE [LARGE SCALE GENOMIC DNA]</scope>
</reference>
<evidence type="ECO:0000313" key="2">
    <source>
        <dbReference type="Proteomes" id="UP000095285"/>
    </source>
</evidence>
<dbReference type="InterPro" id="IPR011333">
    <property type="entry name" value="SKP1/BTB/POZ_sf"/>
</dbReference>
<dbReference type="SUPFAM" id="SSF54695">
    <property type="entry name" value="POZ domain"/>
    <property type="match status" value="1"/>
</dbReference>
<evidence type="ECO:0000259" key="1">
    <source>
        <dbReference type="PROSITE" id="PS50108"/>
    </source>
</evidence>
<dbReference type="InterPro" id="IPR003131">
    <property type="entry name" value="T1-type_BTB"/>
</dbReference>
<dbReference type="GO" id="GO:0051260">
    <property type="term" value="P:protein homooligomerization"/>
    <property type="evidence" value="ECO:0007669"/>
    <property type="project" value="InterPro"/>
</dbReference>
<sequence length="312" mass="35837">MDKQCIILNVGGRLFKTELTTLTSIDGSYFQQLFTTKWNHLLDSDGHLFIDRNNDVFPIILGYLRHGKSYPLPIDDYKLSLIIYEAQFYKLPELIKAAEKIRYYMKRYFIPSKSSIISNNSINGNYSTKKFKNISLAKEMTKSILSIPAIAPPLMQKSIDNDETLMRQFSRKLSKKRKKDKIEIGLPNEFKHIVHIGRADDGHKIVIDHSSDDQKALKAIVQSIYDEISPLPIVYSLIDADENENRSESVEIFFTESTIQACHNDISPSSQNLSTSLRTGFYDNCCYEIARSNKMENFCIKRIKNSPIVTDI</sequence>
<dbReference type="InterPro" id="IPR000095">
    <property type="entry name" value="CRIB_dom"/>
</dbReference>